<accession>A0A1G7VLL1</accession>
<protein>
    <submittedName>
        <fullName evidence="3">3-oxoacyl-[acyl-carrier protein] reductase</fullName>
    </submittedName>
</protein>
<name>A0A1G7VLL1_9BACT</name>
<dbReference type="STRING" id="659014.SAMN04487996_120109"/>
<comment type="similarity">
    <text evidence="1">Belongs to the short-chain dehydrogenases/reductases (SDR) family.</text>
</comment>
<dbReference type="PRINTS" id="PR00081">
    <property type="entry name" value="GDHRDH"/>
</dbReference>
<evidence type="ECO:0000259" key="2">
    <source>
        <dbReference type="SMART" id="SM00822"/>
    </source>
</evidence>
<dbReference type="InterPro" id="IPR036291">
    <property type="entry name" value="NAD(P)-bd_dom_sf"/>
</dbReference>
<feature type="domain" description="Ketoreductase" evidence="2">
    <location>
        <begin position="4"/>
        <end position="188"/>
    </location>
</feature>
<evidence type="ECO:0000313" key="4">
    <source>
        <dbReference type="Proteomes" id="UP000198748"/>
    </source>
</evidence>
<evidence type="ECO:0000313" key="3">
    <source>
        <dbReference type="EMBL" id="SDG60299.1"/>
    </source>
</evidence>
<dbReference type="Pfam" id="PF13561">
    <property type="entry name" value="adh_short_C2"/>
    <property type="match status" value="1"/>
</dbReference>
<dbReference type="InterPro" id="IPR057326">
    <property type="entry name" value="KR_dom"/>
</dbReference>
<dbReference type="OrthoDB" id="9804104at2"/>
<evidence type="ECO:0000256" key="1">
    <source>
        <dbReference type="ARBA" id="ARBA00006484"/>
    </source>
</evidence>
<organism evidence="3 4">
    <name type="scientific">Dyadobacter soli</name>
    <dbReference type="NCBI Taxonomy" id="659014"/>
    <lineage>
        <taxon>Bacteria</taxon>
        <taxon>Pseudomonadati</taxon>
        <taxon>Bacteroidota</taxon>
        <taxon>Cytophagia</taxon>
        <taxon>Cytophagales</taxon>
        <taxon>Spirosomataceae</taxon>
        <taxon>Dyadobacter</taxon>
    </lineage>
</organism>
<reference evidence="4" key="1">
    <citation type="submission" date="2016-10" db="EMBL/GenBank/DDBJ databases">
        <authorList>
            <person name="Varghese N."/>
            <person name="Submissions S."/>
        </authorList>
    </citation>
    <scope>NUCLEOTIDE SEQUENCE [LARGE SCALE GENOMIC DNA]</scope>
    <source>
        <strain evidence="4">DSM 25329</strain>
    </source>
</reference>
<sequence length="256" mass="27191">MKSGIAIVTGASSGIGAQTAIRLANDFTGIVLVARRSELLEQTAGEVQGKGVTVHTIVADLHQPEAAEDIVRQTIDRFGRIDALVNIAGAVPQMNVLQMTDQQWDDSMQVKFHSARRLAVHAWPLLMQTSGSVIFVSGTAAENPKPNSAAIASINAAINALAKAFAEQGIQDGVRVNAVLPGPIWTDRRKAFLEKSAAASGADQEEVSQKLLAQFGIARYGEPLEVAELIAFLLSRQARFITGTAIRIDGGEVKGI</sequence>
<dbReference type="PANTHER" id="PTHR43975">
    <property type="entry name" value="ZGC:101858"/>
    <property type="match status" value="1"/>
</dbReference>
<keyword evidence="4" id="KW-1185">Reference proteome</keyword>
<proteinExistence type="inferred from homology"/>
<dbReference type="InterPro" id="IPR002347">
    <property type="entry name" value="SDR_fam"/>
</dbReference>
<dbReference type="SUPFAM" id="SSF51735">
    <property type="entry name" value="NAD(P)-binding Rossmann-fold domains"/>
    <property type="match status" value="1"/>
</dbReference>
<dbReference type="Proteomes" id="UP000198748">
    <property type="component" value="Unassembled WGS sequence"/>
</dbReference>
<dbReference type="RefSeq" id="WP_090156480.1">
    <property type="nucleotide sequence ID" value="NZ_FNAN01000020.1"/>
</dbReference>
<dbReference type="EMBL" id="FNAN01000020">
    <property type="protein sequence ID" value="SDG60299.1"/>
    <property type="molecule type" value="Genomic_DNA"/>
</dbReference>
<dbReference type="FunFam" id="3.40.50.720:FF:000084">
    <property type="entry name" value="Short-chain dehydrogenase reductase"/>
    <property type="match status" value="1"/>
</dbReference>
<dbReference type="SMART" id="SM00822">
    <property type="entry name" value="PKS_KR"/>
    <property type="match status" value="1"/>
</dbReference>
<dbReference type="Gene3D" id="3.40.50.720">
    <property type="entry name" value="NAD(P)-binding Rossmann-like Domain"/>
    <property type="match status" value="1"/>
</dbReference>
<dbReference type="AlphaFoldDB" id="A0A1G7VLL1"/>
<gene>
    <name evidence="3" type="ORF">SAMN04487996_120109</name>
</gene>
<dbReference type="PANTHER" id="PTHR43975:SF2">
    <property type="entry name" value="EG:BACR7A4.14 PROTEIN-RELATED"/>
    <property type="match status" value="1"/>
</dbReference>